<gene>
    <name evidence="17" type="ORF">GCM10008906_31400</name>
</gene>
<dbReference type="SUPFAM" id="SSF47384">
    <property type="entry name" value="Homodimeric domain of signal transducing histidine kinase"/>
    <property type="match status" value="1"/>
</dbReference>
<dbReference type="InterPro" id="IPR003661">
    <property type="entry name" value="HisK_dim/P_dom"/>
</dbReference>
<keyword evidence="7 14" id="KW-0812">Transmembrane</keyword>
<evidence type="ECO:0000256" key="4">
    <source>
        <dbReference type="ARBA" id="ARBA00022475"/>
    </source>
</evidence>
<organism evidence="17 18">
    <name type="scientific">Clostridium oceanicum</name>
    <dbReference type="NCBI Taxonomy" id="1543"/>
    <lineage>
        <taxon>Bacteria</taxon>
        <taxon>Bacillati</taxon>
        <taxon>Bacillota</taxon>
        <taxon>Clostridia</taxon>
        <taxon>Eubacteriales</taxon>
        <taxon>Clostridiaceae</taxon>
        <taxon>Clostridium</taxon>
    </lineage>
</organism>
<dbReference type="InterPro" id="IPR005467">
    <property type="entry name" value="His_kinase_dom"/>
</dbReference>
<evidence type="ECO:0000256" key="11">
    <source>
        <dbReference type="ARBA" id="ARBA00022989"/>
    </source>
</evidence>
<dbReference type="SUPFAM" id="SSF55874">
    <property type="entry name" value="ATPase domain of HSP90 chaperone/DNA topoisomerase II/histidine kinase"/>
    <property type="match status" value="1"/>
</dbReference>
<evidence type="ECO:0000256" key="13">
    <source>
        <dbReference type="ARBA" id="ARBA00023136"/>
    </source>
</evidence>
<keyword evidence="10" id="KW-0067">ATP-binding</keyword>
<evidence type="ECO:0000259" key="15">
    <source>
        <dbReference type="PROSITE" id="PS50109"/>
    </source>
</evidence>
<evidence type="ECO:0000256" key="1">
    <source>
        <dbReference type="ARBA" id="ARBA00000085"/>
    </source>
</evidence>
<dbReference type="InterPro" id="IPR036097">
    <property type="entry name" value="HisK_dim/P_sf"/>
</dbReference>
<dbReference type="SMART" id="SM00388">
    <property type="entry name" value="HisKA"/>
    <property type="match status" value="1"/>
</dbReference>
<evidence type="ECO:0000256" key="10">
    <source>
        <dbReference type="ARBA" id="ARBA00022840"/>
    </source>
</evidence>
<dbReference type="GO" id="GO:0016301">
    <property type="term" value="F:kinase activity"/>
    <property type="evidence" value="ECO:0007669"/>
    <property type="project" value="UniProtKB-KW"/>
</dbReference>
<dbReference type="Gene3D" id="1.10.287.130">
    <property type="match status" value="1"/>
</dbReference>
<dbReference type="InterPro" id="IPR003594">
    <property type="entry name" value="HATPase_dom"/>
</dbReference>
<dbReference type="PANTHER" id="PTHR45528">
    <property type="entry name" value="SENSOR HISTIDINE KINASE CPXA"/>
    <property type="match status" value="1"/>
</dbReference>
<keyword evidence="9 17" id="KW-0418">Kinase</keyword>
<keyword evidence="13 14" id="KW-0472">Membrane</keyword>
<keyword evidence="5" id="KW-0597">Phosphoprotein</keyword>
<evidence type="ECO:0000256" key="6">
    <source>
        <dbReference type="ARBA" id="ARBA00022679"/>
    </source>
</evidence>
<feature type="domain" description="HAMP" evidence="16">
    <location>
        <begin position="196"/>
        <end position="248"/>
    </location>
</feature>
<dbReference type="PROSITE" id="PS50885">
    <property type="entry name" value="HAMP"/>
    <property type="match status" value="1"/>
</dbReference>
<dbReference type="Pfam" id="PF00512">
    <property type="entry name" value="HisKA"/>
    <property type="match status" value="1"/>
</dbReference>
<dbReference type="SUPFAM" id="SSF158472">
    <property type="entry name" value="HAMP domain-like"/>
    <property type="match status" value="1"/>
</dbReference>
<evidence type="ECO:0000313" key="18">
    <source>
        <dbReference type="Proteomes" id="UP001501510"/>
    </source>
</evidence>
<dbReference type="Pfam" id="PF02518">
    <property type="entry name" value="HATPase_c"/>
    <property type="match status" value="1"/>
</dbReference>
<keyword evidence="12" id="KW-0902">Two-component regulatory system</keyword>
<dbReference type="InterPro" id="IPR003660">
    <property type="entry name" value="HAMP_dom"/>
</dbReference>
<feature type="transmembrane region" description="Helical" evidence="14">
    <location>
        <begin position="171"/>
        <end position="193"/>
    </location>
</feature>
<comment type="subcellular location">
    <subcellularLocation>
        <location evidence="2">Cell membrane</location>
        <topology evidence="2">Multi-pass membrane protein</topology>
    </subcellularLocation>
</comment>
<comment type="caution">
    <text evidence="17">The sequence shown here is derived from an EMBL/GenBank/DDBJ whole genome shotgun (WGS) entry which is preliminary data.</text>
</comment>
<reference evidence="18" key="1">
    <citation type="journal article" date="2019" name="Int. J. Syst. Evol. Microbiol.">
        <title>The Global Catalogue of Microorganisms (GCM) 10K type strain sequencing project: providing services to taxonomists for standard genome sequencing and annotation.</title>
        <authorList>
            <consortium name="The Broad Institute Genomics Platform"/>
            <consortium name="The Broad Institute Genome Sequencing Center for Infectious Disease"/>
            <person name="Wu L."/>
            <person name="Ma J."/>
        </authorList>
    </citation>
    <scope>NUCLEOTIDE SEQUENCE [LARGE SCALE GENOMIC DNA]</scope>
    <source>
        <strain evidence="18">JCM 1407</strain>
    </source>
</reference>
<sequence length="471" mass="53722">MKKSLFTKLVATFTVIISVSFIIIAAFLSYWFQGYYFDQRKKQLSSEGQYIVRAMSEYSQGITSKQQVKLTTQYISNYLSANIWITDSYGYVDTVSNPKHKSLEGIQVLTKDLEKLRKGESVENSGESYDKRWFDSPVHTFEIPIFKGNTFVGAIVMHTPRSEITAPLKRVYNIIWISAIFAIIISSIVIYYFSERIIIRPLSKINNVADKISKGEVDKRVVMYSNDEIGELANSFNSMADSIEQVETNRRQFISNVSHEIRSPITSIKGFIGGILDGIIPLEKQKYYLKITYEEIQRLTRLVNDLLDLSSMESGNLELNIGKVDINEIIRTSIIKFETKIDKKSLRVNVSLEEDKLFVMGDKDRLIQVVINLIDNAIKYASDGGRVNVTTKIRGNKVIVSVFNDGPILSDEDKKHIWDRFYKADKARSSKVSTGLGLSIVRSILTQHKEDVWIDNKSLEGVTFNFTLTRV</sequence>
<dbReference type="InterPro" id="IPR036890">
    <property type="entry name" value="HATPase_C_sf"/>
</dbReference>
<accession>A0ABP3UZ44</accession>
<dbReference type="EMBL" id="BAAACG010000016">
    <property type="protein sequence ID" value="GAA0745301.1"/>
    <property type="molecule type" value="Genomic_DNA"/>
</dbReference>
<evidence type="ECO:0000256" key="14">
    <source>
        <dbReference type="SAM" id="Phobius"/>
    </source>
</evidence>
<dbReference type="SMART" id="SM00304">
    <property type="entry name" value="HAMP"/>
    <property type="match status" value="1"/>
</dbReference>
<dbReference type="PANTHER" id="PTHR45528:SF1">
    <property type="entry name" value="SENSOR HISTIDINE KINASE CPXA"/>
    <property type="match status" value="1"/>
</dbReference>
<dbReference type="CDD" id="cd06225">
    <property type="entry name" value="HAMP"/>
    <property type="match status" value="1"/>
</dbReference>
<keyword evidence="6" id="KW-0808">Transferase</keyword>
<dbReference type="Proteomes" id="UP001501510">
    <property type="component" value="Unassembled WGS sequence"/>
</dbReference>
<evidence type="ECO:0000256" key="3">
    <source>
        <dbReference type="ARBA" id="ARBA00012438"/>
    </source>
</evidence>
<keyword evidence="18" id="KW-1185">Reference proteome</keyword>
<keyword evidence="11 14" id="KW-1133">Transmembrane helix</keyword>
<evidence type="ECO:0000256" key="12">
    <source>
        <dbReference type="ARBA" id="ARBA00023012"/>
    </source>
</evidence>
<evidence type="ECO:0000256" key="8">
    <source>
        <dbReference type="ARBA" id="ARBA00022741"/>
    </source>
</evidence>
<dbReference type="CDD" id="cd00082">
    <property type="entry name" value="HisKA"/>
    <property type="match status" value="1"/>
</dbReference>
<keyword evidence="4" id="KW-1003">Cell membrane</keyword>
<protein>
    <recommendedName>
        <fullName evidence="3">histidine kinase</fullName>
        <ecNumber evidence="3">2.7.13.3</ecNumber>
    </recommendedName>
</protein>
<evidence type="ECO:0000259" key="16">
    <source>
        <dbReference type="PROSITE" id="PS50885"/>
    </source>
</evidence>
<evidence type="ECO:0000313" key="17">
    <source>
        <dbReference type="EMBL" id="GAA0745301.1"/>
    </source>
</evidence>
<feature type="transmembrane region" description="Helical" evidence="14">
    <location>
        <begin position="6"/>
        <end position="32"/>
    </location>
</feature>
<comment type="catalytic activity">
    <reaction evidence="1">
        <text>ATP + protein L-histidine = ADP + protein N-phospho-L-histidine.</text>
        <dbReference type="EC" id="2.7.13.3"/>
    </reaction>
</comment>
<evidence type="ECO:0000256" key="2">
    <source>
        <dbReference type="ARBA" id="ARBA00004651"/>
    </source>
</evidence>
<dbReference type="CDD" id="cd00075">
    <property type="entry name" value="HATPase"/>
    <property type="match status" value="1"/>
</dbReference>
<dbReference type="PROSITE" id="PS50109">
    <property type="entry name" value="HIS_KIN"/>
    <property type="match status" value="1"/>
</dbReference>
<evidence type="ECO:0000256" key="9">
    <source>
        <dbReference type="ARBA" id="ARBA00022777"/>
    </source>
</evidence>
<dbReference type="InterPro" id="IPR050398">
    <property type="entry name" value="HssS/ArlS-like"/>
</dbReference>
<dbReference type="Gene3D" id="3.30.565.10">
    <property type="entry name" value="Histidine kinase-like ATPase, C-terminal domain"/>
    <property type="match status" value="1"/>
</dbReference>
<dbReference type="Pfam" id="PF00672">
    <property type="entry name" value="HAMP"/>
    <property type="match status" value="1"/>
</dbReference>
<dbReference type="Gene3D" id="6.10.340.10">
    <property type="match status" value="1"/>
</dbReference>
<dbReference type="EC" id="2.7.13.3" evidence="3"/>
<name>A0ABP3UZ44_9CLOT</name>
<dbReference type="SMART" id="SM00387">
    <property type="entry name" value="HATPase_c"/>
    <property type="match status" value="1"/>
</dbReference>
<feature type="domain" description="Histidine kinase" evidence="15">
    <location>
        <begin position="256"/>
        <end position="471"/>
    </location>
</feature>
<proteinExistence type="predicted"/>
<keyword evidence="8" id="KW-0547">Nucleotide-binding</keyword>
<dbReference type="RefSeq" id="WP_343763079.1">
    <property type="nucleotide sequence ID" value="NZ_BAAACG010000016.1"/>
</dbReference>
<evidence type="ECO:0000256" key="5">
    <source>
        <dbReference type="ARBA" id="ARBA00022553"/>
    </source>
</evidence>
<evidence type="ECO:0000256" key="7">
    <source>
        <dbReference type="ARBA" id="ARBA00022692"/>
    </source>
</evidence>